<comment type="subcellular location">
    <subcellularLocation>
        <location evidence="2 10 11">Nucleus</location>
    </subcellularLocation>
</comment>
<evidence type="ECO:0000313" key="14">
    <source>
        <dbReference type="Ensembl" id="ENSLOCP00000001251.1"/>
    </source>
</evidence>
<evidence type="ECO:0000256" key="7">
    <source>
        <dbReference type="ARBA" id="ARBA00023155"/>
    </source>
</evidence>
<feature type="DNA-binding region" description="Homeobox" evidence="10">
    <location>
        <begin position="175"/>
        <end position="234"/>
    </location>
</feature>
<keyword evidence="6 10" id="KW-0238">DNA-binding</keyword>
<evidence type="ECO:0000256" key="11">
    <source>
        <dbReference type="RuleBase" id="RU000682"/>
    </source>
</evidence>
<evidence type="ECO:0000256" key="12">
    <source>
        <dbReference type="SAM" id="MobiDB-lite"/>
    </source>
</evidence>
<dbReference type="PANTHER" id="PTHR46440">
    <property type="entry name" value="HOMEOBOX PROTEIN HOX-D12-RELATED"/>
    <property type="match status" value="1"/>
</dbReference>
<dbReference type="STRING" id="7918.ENSLOCP00000001251"/>
<dbReference type="Ensembl" id="ENSLOCT00000001255.1">
    <property type="protein sequence ID" value="ENSLOCP00000001251.1"/>
    <property type="gene ID" value="ENSLOCG00000001113.1"/>
</dbReference>
<dbReference type="GO" id="GO:0005634">
    <property type="term" value="C:nucleus"/>
    <property type="evidence" value="ECO:0007669"/>
    <property type="project" value="UniProtKB-SubCell"/>
</dbReference>
<proteinExistence type="inferred from homology"/>
<dbReference type="GeneTree" id="ENSGT00520000059940"/>
<accession>W5LYP4</accession>
<dbReference type="InterPro" id="IPR009057">
    <property type="entry name" value="Homeodomain-like_sf"/>
</dbReference>
<dbReference type="SUPFAM" id="SSF46689">
    <property type="entry name" value="Homeodomain-like"/>
    <property type="match status" value="1"/>
</dbReference>
<evidence type="ECO:0000256" key="4">
    <source>
        <dbReference type="ARBA" id="ARBA00022473"/>
    </source>
</evidence>
<evidence type="ECO:0000256" key="6">
    <source>
        <dbReference type="ARBA" id="ARBA00023125"/>
    </source>
</evidence>
<dbReference type="HOGENOM" id="CLU_745886_0_0_1"/>
<feature type="compositionally biased region" description="Low complexity" evidence="12">
    <location>
        <begin position="77"/>
        <end position="101"/>
    </location>
</feature>
<name>W5LYP4_LEPOC</name>
<keyword evidence="5" id="KW-0805">Transcription regulation</keyword>
<dbReference type="PROSITE" id="PS50071">
    <property type="entry name" value="HOMEOBOX_2"/>
    <property type="match status" value="1"/>
</dbReference>
<dbReference type="Proteomes" id="UP000018468">
    <property type="component" value="Unassembled WGS sequence"/>
</dbReference>
<evidence type="ECO:0000256" key="5">
    <source>
        <dbReference type="ARBA" id="ARBA00023015"/>
    </source>
</evidence>
<evidence type="ECO:0000256" key="10">
    <source>
        <dbReference type="PROSITE-ProRule" id="PRU00108"/>
    </source>
</evidence>
<dbReference type="CDD" id="cd00086">
    <property type="entry name" value="homeodomain"/>
    <property type="match status" value="1"/>
</dbReference>
<comment type="similarity">
    <text evidence="3">Belongs to the Abd-B homeobox family.</text>
</comment>
<feature type="compositionally biased region" description="Low complexity" evidence="12">
    <location>
        <begin position="112"/>
        <end position="131"/>
    </location>
</feature>
<evidence type="ECO:0000313" key="15">
    <source>
        <dbReference type="Proteomes" id="UP000018468"/>
    </source>
</evidence>
<dbReference type="PROSITE" id="PS00027">
    <property type="entry name" value="HOMEOBOX_1"/>
    <property type="match status" value="1"/>
</dbReference>
<comment type="function">
    <text evidence="1">Sequence-specific transcription factor which is part of a developmental regulatory system that provides cells with specific positional identities on the anterior-posterior axis.</text>
</comment>
<dbReference type="PANTHER" id="PTHR46440:SF1">
    <property type="entry name" value="HOMEOBOX PROTEIN HOX-D12"/>
    <property type="match status" value="1"/>
</dbReference>
<dbReference type="AlphaFoldDB" id="W5LYP4"/>
<evidence type="ECO:0000256" key="1">
    <source>
        <dbReference type="ARBA" id="ARBA00003263"/>
    </source>
</evidence>
<feature type="region of interest" description="Disordered" evidence="12">
    <location>
        <begin position="28"/>
        <end position="131"/>
    </location>
</feature>
<sequence>MEEWNSLPNYSSAYHTYAYGMTYPPPPVQNHPSLGWSGTGFTPSGSDGLFLDVPPTAPQNALPQDATRVPGVPLAGSPSDSSSETEPSTPDSWSSPSTDESYALRPPPAPCSPAETACAEPAPCSPAETACAEPAPCSPAEIAWAEPASSSQAEGVGEQGALLEPGPALAAGKRSHRLRMAYSERQVMVLCECYMIKMYLTPAEMKSLADKIGLSYKQVKSWFQNRRMREKRLQKKMTSGGELVLSSVYPSIQAQASKGPSSVYPKISPQTSESLSSVYPDISPQMLTDPTCPYSSIPHQPLESSSSVYPNISPQVLVNPSCCYPSIPPRISESPSSAYPYIPPQVSPSSVFLDESAWLCDFCVWMRESVL</sequence>
<dbReference type="Gene3D" id="1.10.10.60">
    <property type="entry name" value="Homeodomain-like"/>
    <property type="match status" value="1"/>
</dbReference>
<dbReference type="InterPro" id="IPR017970">
    <property type="entry name" value="Homeobox_CS"/>
</dbReference>
<evidence type="ECO:0000259" key="13">
    <source>
        <dbReference type="PROSITE" id="PS50071"/>
    </source>
</evidence>
<dbReference type="Bgee" id="ENSLOCG00000001113">
    <property type="expression patterns" value="Expressed in ovary and 1 other cell type or tissue"/>
</dbReference>
<keyword evidence="4" id="KW-0217">Developmental protein</keyword>
<reference evidence="14" key="3">
    <citation type="submission" date="2025-09" db="UniProtKB">
        <authorList>
            <consortium name="Ensembl"/>
        </authorList>
    </citation>
    <scope>IDENTIFICATION</scope>
</reference>
<evidence type="ECO:0000256" key="3">
    <source>
        <dbReference type="ARBA" id="ARBA00006317"/>
    </source>
</evidence>
<feature type="domain" description="Homeobox" evidence="13">
    <location>
        <begin position="173"/>
        <end position="233"/>
    </location>
</feature>
<evidence type="ECO:0000256" key="8">
    <source>
        <dbReference type="ARBA" id="ARBA00023163"/>
    </source>
</evidence>
<evidence type="ECO:0000256" key="9">
    <source>
        <dbReference type="ARBA" id="ARBA00023242"/>
    </source>
</evidence>
<keyword evidence="9 10" id="KW-0539">Nucleus</keyword>
<dbReference type="InterPro" id="IPR001356">
    <property type="entry name" value="HD"/>
</dbReference>
<dbReference type="SMART" id="SM00389">
    <property type="entry name" value="HOX"/>
    <property type="match status" value="1"/>
</dbReference>
<dbReference type="GO" id="GO:1990837">
    <property type="term" value="F:sequence-specific double-stranded DNA binding"/>
    <property type="evidence" value="ECO:0000318"/>
    <property type="project" value="GO_Central"/>
</dbReference>
<keyword evidence="8" id="KW-0804">Transcription</keyword>
<keyword evidence="15" id="KW-1185">Reference proteome</keyword>
<organism evidence="14 15">
    <name type="scientific">Lepisosteus oculatus</name>
    <name type="common">Spotted gar</name>
    <dbReference type="NCBI Taxonomy" id="7918"/>
    <lineage>
        <taxon>Eukaryota</taxon>
        <taxon>Metazoa</taxon>
        <taxon>Chordata</taxon>
        <taxon>Craniata</taxon>
        <taxon>Vertebrata</taxon>
        <taxon>Euteleostomi</taxon>
        <taxon>Actinopterygii</taxon>
        <taxon>Neopterygii</taxon>
        <taxon>Holostei</taxon>
        <taxon>Semionotiformes</taxon>
        <taxon>Lepisosteidae</taxon>
        <taxon>Lepisosteus</taxon>
    </lineage>
</organism>
<evidence type="ECO:0000256" key="2">
    <source>
        <dbReference type="ARBA" id="ARBA00004123"/>
    </source>
</evidence>
<dbReference type="Pfam" id="PF00046">
    <property type="entry name" value="Homeodomain"/>
    <property type="match status" value="1"/>
</dbReference>
<dbReference type="InParanoid" id="W5LYP4"/>
<reference evidence="15" key="1">
    <citation type="submission" date="2011-12" db="EMBL/GenBank/DDBJ databases">
        <title>The Draft Genome of Lepisosteus oculatus.</title>
        <authorList>
            <consortium name="The Broad Institute Genome Assembly &amp; Analysis Group"/>
            <consortium name="Computational R&amp;D Group"/>
            <consortium name="and Sequencing Platform"/>
            <person name="Di Palma F."/>
            <person name="Alfoldi J."/>
            <person name="Johnson J."/>
            <person name="Berlin A."/>
            <person name="Gnerre S."/>
            <person name="Jaffe D."/>
            <person name="MacCallum I."/>
            <person name="Young S."/>
            <person name="Walker B.J."/>
            <person name="Lander E.S."/>
            <person name="Lindblad-Toh K."/>
        </authorList>
    </citation>
    <scope>NUCLEOTIDE SEQUENCE [LARGE SCALE GENOMIC DNA]</scope>
</reference>
<reference evidence="14" key="2">
    <citation type="submission" date="2025-08" db="UniProtKB">
        <authorList>
            <consortium name="Ensembl"/>
        </authorList>
    </citation>
    <scope>IDENTIFICATION</scope>
</reference>
<protein>
    <recommendedName>
        <fullName evidence="13">Homeobox domain-containing protein</fullName>
    </recommendedName>
</protein>
<dbReference type="eggNOG" id="KOG0491">
    <property type="taxonomic scope" value="Eukaryota"/>
</dbReference>
<keyword evidence="7 10" id="KW-0371">Homeobox</keyword>
<dbReference type="GO" id="GO:0000981">
    <property type="term" value="F:DNA-binding transcription factor activity, RNA polymerase II-specific"/>
    <property type="evidence" value="ECO:0007669"/>
    <property type="project" value="InterPro"/>
</dbReference>